<sequence>MDMAELKAGSLWLTDRAAGEQGAKGMTGALLVTPGEVQRKTRGEGPMVDWRGASDQHMERRLNWDPRRHYLRSISDPFTYPAKSNGVRCR</sequence>
<gene>
    <name evidence="1" type="ORF">NDU88_006400</name>
</gene>
<dbReference type="Proteomes" id="UP001066276">
    <property type="component" value="Chromosome 8"/>
</dbReference>
<comment type="caution">
    <text evidence="1">The sequence shown here is derived from an EMBL/GenBank/DDBJ whole genome shotgun (WGS) entry which is preliminary data.</text>
</comment>
<proteinExistence type="predicted"/>
<protein>
    <submittedName>
        <fullName evidence="1">Uncharacterized protein</fullName>
    </submittedName>
</protein>
<organism evidence="1 2">
    <name type="scientific">Pleurodeles waltl</name>
    <name type="common">Iberian ribbed newt</name>
    <dbReference type="NCBI Taxonomy" id="8319"/>
    <lineage>
        <taxon>Eukaryota</taxon>
        <taxon>Metazoa</taxon>
        <taxon>Chordata</taxon>
        <taxon>Craniata</taxon>
        <taxon>Vertebrata</taxon>
        <taxon>Euteleostomi</taxon>
        <taxon>Amphibia</taxon>
        <taxon>Batrachia</taxon>
        <taxon>Caudata</taxon>
        <taxon>Salamandroidea</taxon>
        <taxon>Salamandridae</taxon>
        <taxon>Pleurodelinae</taxon>
        <taxon>Pleurodeles</taxon>
    </lineage>
</organism>
<evidence type="ECO:0000313" key="2">
    <source>
        <dbReference type="Proteomes" id="UP001066276"/>
    </source>
</evidence>
<dbReference type="EMBL" id="JANPWB010000012">
    <property type="protein sequence ID" value="KAJ1118205.1"/>
    <property type="molecule type" value="Genomic_DNA"/>
</dbReference>
<dbReference type="AlphaFoldDB" id="A0AAV7NZ81"/>
<keyword evidence="2" id="KW-1185">Reference proteome</keyword>
<reference evidence="1" key="1">
    <citation type="journal article" date="2022" name="bioRxiv">
        <title>Sequencing and chromosome-scale assembly of the giantPleurodeles waltlgenome.</title>
        <authorList>
            <person name="Brown T."/>
            <person name="Elewa A."/>
            <person name="Iarovenko S."/>
            <person name="Subramanian E."/>
            <person name="Araus A.J."/>
            <person name="Petzold A."/>
            <person name="Susuki M."/>
            <person name="Suzuki K.-i.T."/>
            <person name="Hayashi T."/>
            <person name="Toyoda A."/>
            <person name="Oliveira C."/>
            <person name="Osipova E."/>
            <person name="Leigh N.D."/>
            <person name="Simon A."/>
            <person name="Yun M.H."/>
        </authorList>
    </citation>
    <scope>NUCLEOTIDE SEQUENCE</scope>
    <source>
        <strain evidence="1">20211129_DDA</strain>
        <tissue evidence="1">Liver</tissue>
    </source>
</reference>
<accession>A0AAV7NZ81</accession>
<evidence type="ECO:0000313" key="1">
    <source>
        <dbReference type="EMBL" id="KAJ1118205.1"/>
    </source>
</evidence>
<name>A0AAV7NZ81_PLEWA</name>